<keyword evidence="2" id="KW-1185">Reference proteome</keyword>
<name>A0ABQ8JP00_DERPT</name>
<dbReference type="Proteomes" id="UP000887458">
    <property type="component" value="Unassembled WGS sequence"/>
</dbReference>
<protein>
    <submittedName>
        <fullName evidence="1">Uncharacterized protein</fullName>
    </submittedName>
</protein>
<dbReference type="EMBL" id="NJHN03000030">
    <property type="protein sequence ID" value="KAH9424090.1"/>
    <property type="molecule type" value="Genomic_DNA"/>
</dbReference>
<evidence type="ECO:0000313" key="2">
    <source>
        <dbReference type="Proteomes" id="UP000887458"/>
    </source>
</evidence>
<accession>A0ABQ8JP00</accession>
<comment type="caution">
    <text evidence="1">The sequence shown here is derived from an EMBL/GenBank/DDBJ whole genome shotgun (WGS) entry which is preliminary data.</text>
</comment>
<organism evidence="1 2">
    <name type="scientific">Dermatophagoides pteronyssinus</name>
    <name type="common">European house dust mite</name>
    <dbReference type="NCBI Taxonomy" id="6956"/>
    <lineage>
        <taxon>Eukaryota</taxon>
        <taxon>Metazoa</taxon>
        <taxon>Ecdysozoa</taxon>
        <taxon>Arthropoda</taxon>
        <taxon>Chelicerata</taxon>
        <taxon>Arachnida</taxon>
        <taxon>Acari</taxon>
        <taxon>Acariformes</taxon>
        <taxon>Sarcoptiformes</taxon>
        <taxon>Astigmata</taxon>
        <taxon>Psoroptidia</taxon>
        <taxon>Analgoidea</taxon>
        <taxon>Pyroglyphidae</taxon>
        <taxon>Dermatophagoidinae</taxon>
        <taxon>Dermatophagoides</taxon>
    </lineage>
</organism>
<evidence type="ECO:0000313" key="1">
    <source>
        <dbReference type="EMBL" id="KAH9424090.1"/>
    </source>
</evidence>
<proteinExistence type="predicted"/>
<reference evidence="1 2" key="1">
    <citation type="journal article" date="2018" name="J. Allergy Clin. Immunol.">
        <title>High-quality assembly of Dermatophagoides pteronyssinus genome and transcriptome reveals a wide range of novel allergens.</title>
        <authorList>
            <person name="Liu X.Y."/>
            <person name="Yang K.Y."/>
            <person name="Wang M.Q."/>
            <person name="Kwok J.S."/>
            <person name="Zeng X."/>
            <person name="Yang Z."/>
            <person name="Xiao X.J."/>
            <person name="Lau C.P."/>
            <person name="Li Y."/>
            <person name="Huang Z.M."/>
            <person name="Ba J.G."/>
            <person name="Yim A.K."/>
            <person name="Ouyang C.Y."/>
            <person name="Ngai S.M."/>
            <person name="Chan T.F."/>
            <person name="Leung E.L."/>
            <person name="Liu L."/>
            <person name="Liu Z.G."/>
            <person name="Tsui S.K."/>
        </authorList>
    </citation>
    <scope>NUCLEOTIDE SEQUENCE [LARGE SCALE GENOMIC DNA]</scope>
    <source>
        <strain evidence="1">Derp</strain>
    </source>
</reference>
<reference evidence="1 2" key="2">
    <citation type="journal article" date="2022" name="Mol. Biol. Evol.">
        <title>Comparative Genomics Reveals Insights into the Divergent Evolution of Astigmatic Mites and Household Pest Adaptations.</title>
        <authorList>
            <person name="Xiong Q."/>
            <person name="Wan A.T."/>
            <person name="Liu X."/>
            <person name="Fung C.S."/>
            <person name="Xiao X."/>
            <person name="Malainual N."/>
            <person name="Hou J."/>
            <person name="Wang L."/>
            <person name="Wang M."/>
            <person name="Yang K.Y."/>
            <person name="Cui Y."/>
            <person name="Leung E.L."/>
            <person name="Nong W."/>
            <person name="Shin S.K."/>
            <person name="Au S.W."/>
            <person name="Jeong K.Y."/>
            <person name="Chew F.T."/>
            <person name="Hui J.H."/>
            <person name="Leung T.F."/>
            <person name="Tungtrongchitr A."/>
            <person name="Zhong N."/>
            <person name="Liu Z."/>
            <person name="Tsui S.K."/>
        </authorList>
    </citation>
    <scope>NUCLEOTIDE SEQUENCE [LARGE SCALE GENOMIC DNA]</scope>
    <source>
        <strain evidence="1">Derp</strain>
    </source>
</reference>
<sequence>MIITMLTMCFFSDYAKKKWFQGYDDDDDDKLFLKKNIFPLHNLYNIFSFPFFHCVHHQHWKSFCIVRQSDAIVH</sequence>
<gene>
    <name evidence="1" type="ORF">DERP_008938</name>
</gene>